<feature type="region of interest" description="Disordered" evidence="8">
    <location>
        <begin position="1282"/>
        <end position="1307"/>
    </location>
</feature>
<keyword evidence="6" id="KW-0175">Coiled coil</keyword>
<evidence type="ECO:0000256" key="2">
    <source>
        <dbReference type="ARBA" id="ARBA00009639"/>
    </source>
</evidence>
<feature type="compositionally biased region" description="Acidic residues" evidence="8">
    <location>
        <begin position="750"/>
        <end position="766"/>
    </location>
</feature>
<comment type="subcellular location">
    <subcellularLocation>
        <location evidence="1">Cytoplasm</location>
        <location evidence="1">P-body</location>
    </subcellularLocation>
</comment>
<dbReference type="InterPro" id="IPR001680">
    <property type="entry name" value="WD40_rpt"/>
</dbReference>
<feature type="region of interest" description="Disordered" evidence="8">
    <location>
        <begin position="1339"/>
        <end position="1408"/>
    </location>
</feature>
<dbReference type="Pfam" id="PF21289">
    <property type="entry name" value="EDC4_C"/>
    <property type="match status" value="1"/>
</dbReference>
<dbReference type="PROSITE" id="PS50082">
    <property type="entry name" value="WD_REPEATS_2"/>
    <property type="match status" value="1"/>
</dbReference>
<keyword evidence="3" id="KW-0963">Cytoplasm</keyword>
<comment type="similarity">
    <text evidence="2">Belongs to the WD repeat EDC4 family.</text>
</comment>
<feature type="domain" description="Enhancer of mRNA-decapping protein 4 C-terminal" evidence="10">
    <location>
        <begin position="1423"/>
        <end position="1539"/>
    </location>
</feature>
<feature type="compositionally biased region" description="Polar residues" evidence="8">
    <location>
        <begin position="1348"/>
        <end position="1357"/>
    </location>
</feature>
<accession>A0AA85AQ39</accession>
<evidence type="ECO:0000313" key="11">
    <source>
        <dbReference type="Proteomes" id="UP000050791"/>
    </source>
</evidence>
<dbReference type="Pfam" id="PF16529">
    <property type="entry name" value="Ge1_WD40"/>
    <property type="match status" value="1"/>
</dbReference>
<organism evidence="11 12">
    <name type="scientific">Schistosoma mattheei</name>
    <dbReference type="NCBI Taxonomy" id="31246"/>
    <lineage>
        <taxon>Eukaryota</taxon>
        <taxon>Metazoa</taxon>
        <taxon>Spiralia</taxon>
        <taxon>Lophotrochozoa</taxon>
        <taxon>Platyhelminthes</taxon>
        <taxon>Trematoda</taxon>
        <taxon>Digenea</taxon>
        <taxon>Strigeidida</taxon>
        <taxon>Schistosomatoidea</taxon>
        <taxon>Schistosomatidae</taxon>
        <taxon>Schistosoma</taxon>
    </lineage>
</organism>
<dbReference type="PANTHER" id="PTHR15598">
    <property type="entry name" value="ENHANCER OF MRNA-DECAPPING PROTEIN 4"/>
    <property type="match status" value="1"/>
</dbReference>
<feature type="compositionally biased region" description="Low complexity" evidence="8">
    <location>
        <begin position="1381"/>
        <end position="1408"/>
    </location>
</feature>
<dbReference type="InterPro" id="IPR036322">
    <property type="entry name" value="WD40_repeat_dom_sf"/>
</dbReference>
<evidence type="ECO:0000256" key="5">
    <source>
        <dbReference type="ARBA" id="ARBA00022737"/>
    </source>
</evidence>
<name>A0AA85AQ39_9TREM</name>
<dbReference type="GO" id="GO:0031087">
    <property type="term" value="P:deadenylation-independent decapping of nuclear-transcribed mRNA"/>
    <property type="evidence" value="ECO:0007669"/>
    <property type="project" value="InterPro"/>
</dbReference>
<evidence type="ECO:0000256" key="1">
    <source>
        <dbReference type="ARBA" id="ARBA00004201"/>
    </source>
</evidence>
<feature type="compositionally biased region" description="Low complexity" evidence="8">
    <location>
        <begin position="793"/>
        <end position="802"/>
    </location>
</feature>
<dbReference type="SUPFAM" id="SSF50978">
    <property type="entry name" value="WD40 repeat-like"/>
    <property type="match status" value="1"/>
</dbReference>
<evidence type="ECO:0000313" key="12">
    <source>
        <dbReference type="WBParaSite" id="SMTH1_1010.2"/>
    </source>
</evidence>
<reference evidence="12" key="1">
    <citation type="submission" date="2023-11" db="UniProtKB">
        <authorList>
            <consortium name="WormBaseParasite"/>
        </authorList>
    </citation>
    <scope>IDENTIFICATION</scope>
</reference>
<dbReference type="SMART" id="SM00320">
    <property type="entry name" value="WD40"/>
    <property type="match status" value="3"/>
</dbReference>
<dbReference type="PANTHER" id="PTHR15598:SF5">
    <property type="entry name" value="ENHANCER OF MRNA-DECAPPING PROTEIN 4"/>
    <property type="match status" value="1"/>
</dbReference>
<evidence type="ECO:0000259" key="10">
    <source>
        <dbReference type="Pfam" id="PF21289"/>
    </source>
</evidence>
<evidence type="ECO:0000256" key="6">
    <source>
        <dbReference type="ARBA" id="ARBA00023054"/>
    </source>
</evidence>
<feature type="compositionally biased region" description="Gly residues" evidence="8">
    <location>
        <begin position="896"/>
        <end position="907"/>
    </location>
</feature>
<feature type="region of interest" description="Disordered" evidence="8">
    <location>
        <begin position="894"/>
        <end position="926"/>
    </location>
</feature>
<dbReference type="Gene3D" id="2.130.10.10">
    <property type="entry name" value="YVTN repeat-like/Quinoprotein amine dehydrogenase"/>
    <property type="match status" value="1"/>
</dbReference>
<dbReference type="InterPro" id="IPR044938">
    <property type="entry name" value="EDC4_C_sf"/>
</dbReference>
<feature type="repeat" description="WD" evidence="7">
    <location>
        <begin position="267"/>
        <end position="300"/>
    </location>
</feature>
<feature type="compositionally biased region" description="Polar residues" evidence="8">
    <location>
        <begin position="775"/>
        <end position="792"/>
    </location>
</feature>
<dbReference type="InterPro" id="IPR015943">
    <property type="entry name" value="WD40/YVTN_repeat-like_dom_sf"/>
</dbReference>
<dbReference type="InterPro" id="IPR049404">
    <property type="entry name" value="EDC4_C"/>
</dbReference>
<feature type="domain" description="Enhancer of mRNA-decapping protein 4 WD40 repeat region" evidence="9">
    <location>
        <begin position="43"/>
        <end position="422"/>
    </location>
</feature>
<evidence type="ECO:0000256" key="7">
    <source>
        <dbReference type="PROSITE-ProRule" id="PRU00221"/>
    </source>
</evidence>
<proteinExistence type="inferred from homology"/>
<evidence type="ECO:0000256" key="8">
    <source>
        <dbReference type="SAM" id="MobiDB-lite"/>
    </source>
</evidence>
<dbReference type="GO" id="GO:0000932">
    <property type="term" value="C:P-body"/>
    <property type="evidence" value="ECO:0007669"/>
    <property type="project" value="UniProtKB-SubCell"/>
</dbReference>
<feature type="region of interest" description="Disordered" evidence="8">
    <location>
        <begin position="954"/>
        <end position="978"/>
    </location>
</feature>
<sequence length="1574" mass="175011">MTVIEEIKFSGNDEENIREICSSHVRVYPSAKSALDCRDVSASCKISIQPAVKYFWEYQYYVTRLIARHHASSLIAYAIKHVKKTDSDEDIHVGMVRLLNTETGKKLLLRSFTDRITYIDFALRSEALLGILDHSGAVSVFKIDQGLGSEDPMTSSLFFSLNPPENFVPLDISSLVWCPWLHGSKTALPLANDIHDDVFVPPHDPSLLLAYSAHHKVKVINVGLVVELLQNHFSQDVQSEVSTSWSEKQLIDAIEGCTADSLYYAELSDHSDAITALSLSRDATCLGSASLDGKVCIYSLVSRMAGNMKYKLRPIHVFSPHGGLPLYALIFLDNVLHNDESITWSYLLTGAESNREIRLWSCYDWSCLQVIQFCSVIPSTDLLKSLNISLSKSSIILAVDQSASFLIATDVTRRVLYTLELAVVKDVLVSSDNERSLSSSSSSMLSVSKKICCFISIGEFLLTTPCLLFALGPSSRKAKTGVDPLSIKEKIGSHKVLMDQICLDIHIIHNRNLLNGTIRFDLPHRSESDKLELITNIMRHSSVESPVHHQQELADSTLPTAIDSSSNKDMSSSIPSPFTSSLNINAIVQEKVESHEVLDERDSSEILTSKQLGHDSLMPNTLENQLLMEKLTNLNSSNSHLSIKTEIEGNSSFNHNMETISPSQHEPPEAEKLQNVLSVTLLNMTNQSTEELVFESISKTADKTAISDFPPMNCVPSLCSTGDNCTLPTENTTTTHQQHYRSGVAVGDNGNDDDDDNGEIDFEDNAPDSVDKLLSDTTTNKIPLNSSSPTRDNNGNNENLSNEAYTTTNHIDENDLIFLTTTTTTSSMSPPLELLPPSLPSQLSLTMLPTKDTTLWSTTATNTTAKETHLQNSSPLDITSASLSTCNFVVYDDDGGGGGGGGEGEGVGRAVDNADEEGDDDDDCRNYQSFEDLKSILKEEDILNATINRIDTVNETTEHDSHNNKNNKVNTNDDDNRRTHNEMNRILNHLEMLSINSEKQSKQFDYILDQLNETKLKLERLEQTQFDIIEQINNVNYQGSLIPSTQPSNIVTMTESNVNLEHWEIKSMELSNQIISQLRTVQGDSARRYAKISENMNKILSNIQDPNHSMKTNMLHNLESRVNALPTITSDCIRRVLHEELLRVFSNNLSRIVEPLQQSLFNVLKDHLSSLPTTLTDNVQRTLREKNFTTQIVRSASGILSTELSNAYRDSLNKIYVPALEKSTKKLFTDLNNVFQLGTQQYLNQISSRIQTPSFDATNFTPLMNQISSMIKSTLTETLKEVESKRGNSSSLKLNQSSDSYTTNTIDRNDHYSDVVFDNVKHKQSNSTMLDKTAVNKKSYNRHLNKSGIVNTPLVSGSNNNNNSNNNNPSVKNKIQTTNESPYSSNLLPQPPLSTLTPTTSSSSLSSSMKQDKLTRLFRQAQVLIHSDRLVDALELALVSTDQPLLLDICNDIDVNKLFSSGDHTIGQNILLSLIHQLSCGDLSAQLDLKVKYLQEAILCLEFDDPTTSVHGPAILHLLNTRLDTLLNSTNNNNNNNSINKNNNKITNALRNRVIKLNRTVKCLFKEIALSDDK</sequence>
<evidence type="ECO:0000256" key="3">
    <source>
        <dbReference type="ARBA" id="ARBA00022490"/>
    </source>
</evidence>
<feature type="region of interest" description="Disordered" evidence="8">
    <location>
        <begin position="730"/>
        <end position="808"/>
    </location>
</feature>
<feature type="compositionally biased region" description="Polar residues" evidence="8">
    <location>
        <begin position="1369"/>
        <end position="1380"/>
    </location>
</feature>
<keyword evidence="4 7" id="KW-0853">WD repeat</keyword>
<dbReference type="InterPro" id="IPR032401">
    <property type="entry name" value="EDC4_WD40"/>
</dbReference>
<keyword evidence="5" id="KW-0677">Repeat</keyword>
<evidence type="ECO:0008006" key="13">
    <source>
        <dbReference type="Google" id="ProtNLM"/>
    </source>
</evidence>
<evidence type="ECO:0000259" key="9">
    <source>
        <dbReference type="Pfam" id="PF16529"/>
    </source>
</evidence>
<dbReference type="Gene3D" id="1.10.220.100">
    <property type="entry name" value="conserved c-terminal region of ge- 1"/>
    <property type="match status" value="1"/>
</dbReference>
<dbReference type="WBParaSite" id="SMTH1_1010.2">
    <property type="protein sequence ID" value="SMTH1_1010.2"/>
    <property type="gene ID" value="SMTH1_1010"/>
</dbReference>
<feature type="compositionally biased region" description="Low complexity" evidence="8">
    <location>
        <begin position="1288"/>
        <end position="1300"/>
    </location>
</feature>
<evidence type="ECO:0000256" key="4">
    <source>
        <dbReference type="ARBA" id="ARBA00022574"/>
    </source>
</evidence>
<feature type="compositionally biased region" description="Low complexity" evidence="8">
    <location>
        <begin position="1358"/>
        <end position="1368"/>
    </location>
</feature>
<dbReference type="InterPro" id="IPR045152">
    <property type="entry name" value="EDC4-like"/>
</dbReference>
<feature type="compositionally biased region" description="Acidic residues" evidence="8">
    <location>
        <begin position="913"/>
        <end position="923"/>
    </location>
</feature>
<protein>
    <recommendedName>
        <fullName evidence="13">Enhancer of mRNA-decapping protein 4 WD40 repeat region domain-containing protein</fullName>
    </recommendedName>
</protein>
<dbReference type="Proteomes" id="UP000050791">
    <property type="component" value="Unassembled WGS sequence"/>
</dbReference>